<evidence type="ECO:0000313" key="10">
    <source>
        <dbReference type="EMBL" id="KAJ6814317.1"/>
    </source>
</evidence>
<reference evidence="10" key="2">
    <citation type="submission" date="2023-04" db="EMBL/GenBank/DDBJ databases">
        <authorList>
            <person name="Bruccoleri R.E."/>
            <person name="Oakeley E.J."/>
            <person name="Faust A.-M."/>
            <person name="Dessus-Babus S."/>
            <person name="Altorfer M."/>
            <person name="Burckhardt D."/>
            <person name="Oertli M."/>
            <person name="Naumann U."/>
            <person name="Petersen F."/>
            <person name="Wong J."/>
        </authorList>
    </citation>
    <scope>NUCLEOTIDE SEQUENCE</scope>
    <source>
        <strain evidence="10">GSM-AAB239-AS_SAM_17_03QT</strain>
        <tissue evidence="10">Leaf</tissue>
    </source>
</reference>
<keyword evidence="4 6" id="KW-0804">Transcription</keyword>
<evidence type="ECO:0000256" key="7">
    <source>
        <dbReference type="SAM" id="Coils"/>
    </source>
</evidence>
<comment type="similarity">
    <text evidence="2 6">Belongs to the enhancer of polycomb family.</text>
</comment>
<dbReference type="EMBL" id="JANAVB010004796">
    <property type="protein sequence ID" value="KAJ6848065.1"/>
    <property type="molecule type" value="Genomic_DNA"/>
</dbReference>
<feature type="compositionally biased region" description="Pro residues" evidence="8">
    <location>
        <begin position="434"/>
        <end position="448"/>
    </location>
</feature>
<evidence type="ECO:0000256" key="1">
    <source>
        <dbReference type="ARBA" id="ARBA00004123"/>
    </source>
</evidence>
<keyword evidence="12" id="KW-1185">Reference proteome</keyword>
<dbReference type="GO" id="GO:0035267">
    <property type="term" value="C:NuA4 histone acetyltransferase complex"/>
    <property type="evidence" value="ECO:0007669"/>
    <property type="project" value="InterPro"/>
</dbReference>
<proteinExistence type="inferred from homology"/>
<dbReference type="AlphaFoldDB" id="A0AAX6FCZ1"/>
<keyword evidence="3 6" id="KW-0805">Transcription regulation</keyword>
<feature type="coiled-coil region" evidence="7">
    <location>
        <begin position="247"/>
        <end position="278"/>
    </location>
</feature>
<dbReference type="InterPro" id="IPR024943">
    <property type="entry name" value="Enhancer_polycomb"/>
</dbReference>
<feature type="region of interest" description="Disordered" evidence="8">
    <location>
        <begin position="428"/>
        <end position="448"/>
    </location>
</feature>
<organism evidence="10 12">
    <name type="scientific">Iris pallida</name>
    <name type="common">Sweet iris</name>
    <dbReference type="NCBI Taxonomy" id="29817"/>
    <lineage>
        <taxon>Eukaryota</taxon>
        <taxon>Viridiplantae</taxon>
        <taxon>Streptophyta</taxon>
        <taxon>Embryophyta</taxon>
        <taxon>Tracheophyta</taxon>
        <taxon>Spermatophyta</taxon>
        <taxon>Magnoliopsida</taxon>
        <taxon>Liliopsida</taxon>
        <taxon>Asparagales</taxon>
        <taxon>Iridaceae</taxon>
        <taxon>Iridoideae</taxon>
        <taxon>Irideae</taxon>
        <taxon>Iris</taxon>
    </lineage>
</organism>
<dbReference type="PANTHER" id="PTHR14898">
    <property type="entry name" value="ENHANCER OF POLYCOMB"/>
    <property type="match status" value="1"/>
</dbReference>
<evidence type="ECO:0000313" key="11">
    <source>
        <dbReference type="EMBL" id="KAJ6848065.1"/>
    </source>
</evidence>
<protein>
    <recommendedName>
        <fullName evidence="6">Enhancer of polycomb-like protein</fullName>
    </recommendedName>
</protein>
<dbReference type="Pfam" id="PF10513">
    <property type="entry name" value="EPL1"/>
    <property type="match status" value="1"/>
</dbReference>
<evidence type="ECO:0000313" key="12">
    <source>
        <dbReference type="Proteomes" id="UP001140949"/>
    </source>
</evidence>
<evidence type="ECO:0000256" key="5">
    <source>
        <dbReference type="ARBA" id="ARBA00023242"/>
    </source>
</evidence>
<evidence type="ECO:0000256" key="6">
    <source>
        <dbReference type="RuleBase" id="RU361124"/>
    </source>
</evidence>
<accession>A0AAX6FCZ1</accession>
<reference evidence="10" key="1">
    <citation type="journal article" date="2023" name="GigaByte">
        <title>Genome assembly of the bearded iris, Iris pallida Lam.</title>
        <authorList>
            <person name="Bruccoleri R.E."/>
            <person name="Oakeley E.J."/>
            <person name="Faust A.M.E."/>
            <person name="Altorfer M."/>
            <person name="Dessus-Babus S."/>
            <person name="Burckhardt D."/>
            <person name="Oertli M."/>
            <person name="Naumann U."/>
            <person name="Petersen F."/>
            <person name="Wong J."/>
        </authorList>
    </citation>
    <scope>NUCLEOTIDE SEQUENCE</scope>
    <source>
        <strain evidence="10">GSM-AAB239-AS_SAM_17_03QT</strain>
    </source>
</reference>
<evidence type="ECO:0000256" key="8">
    <source>
        <dbReference type="SAM" id="MobiDB-lite"/>
    </source>
</evidence>
<evidence type="ECO:0000259" key="9">
    <source>
        <dbReference type="Pfam" id="PF10513"/>
    </source>
</evidence>
<evidence type="ECO:0000256" key="4">
    <source>
        <dbReference type="ARBA" id="ARBA00023163"/>
    </source>
</evidence>
<dbReference type="GO" id="GO:0005634">
    <property type="term" value="C:nucleus"/>
    <property type="evidence" value="ECO:0007669"/>
    <property type="project" value="UniProtKB-SubCell"/>
</dbReference>
<dbReference type="GO" id="GO:0006357">
    <property type="term" value="P:regulation of transcription by RNA polymerase II"/>
    <property type="evidence" value="ECO:0007669"/>
    <property type="project" value="InterPro"/>
</dbReference>
<feature type="domain" description="Enhancer of polycomb-like N-terminal" evidence="9">
    <location>
        <begin position="42"/>
        <end position="140"/>
    </location>
</feature>
<dbReference type="InterPro" id="IPR019542">
    <property type="entry name" value="Enhancer_polycomb-like_N"/>
</dbReference>
<sequence>MSRLSFRPRPVDFHKKLPIIRSVKEFEDDEATAAGASTRNSQLLRIAAETDNEVHQVPTRKISSEIPTPQYSVVDTYERDYTCTFSQPTSYLRGRGARGELGEFVEYDLDSDDEDWLQEFNNEKRILSPEKLEALLFKLEVLDHKTRERAGIIPTFGVPIPVHLQLDAAAEALQTQSVRFAVFHSVYNYWKAKREQWQKPILRRLQPAPPANDTNPYNTFRPREKAHRLHTRRMQRRENNVQSFEKLRQVRRNLDQAKTVLEALIKREEKKREVMESEVSLQRIQIKYKHEAQLVEEDGMALPGFPSNSCKFESSEDDIMDSDDATYGYPRMQPAMRQNHRSMDTKVVIVPPGRMKRELKRRTSEHKWPLRKDPDEPVLLFTRPLDPDKLAAAGILPPPAPPIENGSIAPPYRFNGRIGRGGRIIFDRWRPESSPYPPPIHQPPQPNG</sequence>
<keyword evidence="7" id="KW-0175">Coiled coil</keyword>
<comment type="caution">
    <text evidence="10">The sequence shown here is derived from an EMBL/GenBank/DDBJ whole genome shotgun (WGS) entry which is preliminary data.</text>
</comment>
<comment type="subcellular location">
    <subcellularLocation>
        <location evidence="1 6">Nucleus</location>
    </subcellularLocation>
</comment>
<dbReference type="Proteomes" id="UP001140949">
    <property type="component" value="Unassembled WGS sequence"/>
</dbReference>
<evidence type="ECO:0000256" key="3">
    <source>
        <dbReference type="ARBA" id="ARBA00023015"/>
    </source>
</evidence>
<name>A0AAX6FCZ1_IRIPA</name>
<evidence type="ECO:0000256" key="2">
    <source>
        <dbReference type="ARBA" id="ARBA00008035"/>
    </source>
</evidence>
<gene>
    <name evidence="11" type="ORF">M6B38_116205</name>
    <name evidence="10" type="ORF">M6B38_141155</name>
</gene>
<dbReference type="EMBL" id="JANAVB010029816">
    <property type="protein sequence ID" value="KAJ6814317.1"/>
    <property type="molecule type" value="Genomic_DNA"/>
</dbReference>
<keyword evidence="5 6" id="KW-0539">Nucleus</keyword>